<dbReference type="GO" id="GO:0055085">
    <property type="term" value="P:transmembrane transport"/>
    <property type="evidence" value="ECO:0007669"/>
    <property type="project" value="InterPro"/>
</dbReference>
<gene>
    <name evidence="8" type="ORF">L0C25_07945</name>
</gene>
<dbReference type="RefSeq" id="WP_271635940.1">
    <property type="nucleotide sequence ID" value="NZ_CP094970.1"/>
</dbReference>
<dbReference type="EMBL" id="CP094970">
    <property type="protein sequence ID" value="UYM06997.1"/>
    <property type="molecule type" value="Genomic_DNA"/>
</dbReference>
<keyword evidence="2 6" id="KW-0813">Transport</keyword>
<keyword evidence="4 6" id="KW-1133">Transmembrane helix</keyword>
<dbReference type="AlphaFoldDB" id="A0AA46TKJ0"/>
<organism evidence="8 9">
    <name type="scientific">Solicola gregarius</name>
    <dbReference type="NCBI Taxonomy" id="2908642"/>
    <lineage>
        <taxon>Bacteria</taxon>
        <taxon>Bacillati</taxon>
        <taxon>Actinomycetota</taxon>
        <taxon>Actinomycetes</taxon>
        <taxon>Propionibacteriales</taxon>
        <taxon>Nocardioidaceae</taxon>
        <taxon>Solicola</taxon>
    </lineage>
</organism>
<dbReference type="PROSITE" id="PS50928">
    <property type="entry name" value="ABC_TM1"/>
    <property type="match status" value="1"/>
</dbReference>
<dbReference type="PANTHER" id="PTHR30177:SF33">
    <property type="entry name" value="POSSIBLE OSMOPROTECTANT (GLYCINE BETAINE_CARNITINE_CHOLINE_L-PROLINE) TRANSPORT INTEGRAL MEMBRANE PROTEIN ABC TRANSPORTER PROZ"/>
    <property type="match status" value="1"/>
</dbReference>
<dbReference type="Gene3D" id="1.10.3720.10">
    <property type="entry name" value="MetI-like"/>
    <property type="match status" value="1"/>
</dbReference>
<accession>A0AA46TKJ0</accession>
<dbReference type="InterPro" id="IPR000515">
    <property type="entry name" value="MetI-like"/>
</dbReference>
<dbReference type="KEGG" id="sgrg:L0C25_07945"/>
<sequence length="243" mass="25500">MLDGIDYLLDGANWSGSGGLWEQLSQQVLLTLVSLAACLLIGIPIALWSGHTGRGGVIAINVSNIGRAVPVFAVLTILSVGPVGTDVLGPFGRAGMATLISLVLFGLPPIITNAYVGMREVDRDVIESARGMGMTEWRLFRRVELPLAMSVVLTGVRIAIVQIWATATIAALVAGPGLGNTITEGFANSRYEEVVAGSILVAGAALVLEGIAVLIERRVDPMRLARRQDRVAADMPASMTVAS</sequence>
<dbReference type="Proteomes" id="UP001164390">
    <property type="component" value="Chromosome"/>
</dbReference>
<feature type="transmembrane region" description="Helical" evidence="6">
    <location>
        <begin position="194"/>
        <end position="215"/>
    </location>
</feature>
<keyword evidence="3 6" id="KW-0812">Transmembrane</keyword>
<feature type="transmembrane region" description="Helical" evidence="6">
    <location>
        <begin position="28"/>
        <end position="48"/>
    </location>
</feature>
<feature type="transmembrane region" description="Helical" evidence="6">
    <location>
        <begin position="147"/>
        <end position="174"/>
    </location>
</feature>
<dbReference type="PANTHER" id="PTHR30177">
    <property type="entry name" value="GLYCINE BETAINE/L-PROLINE TRANSPORT SYSTEM PERMEASE PROTEIN PROW"/>
    <property type="match status" value="1"/>
</dbReference>
<evidence type="ECO:0000256" key="4">
    <source>
        <dbReference type="ARBA" id="ARBA00022989"/>
    </source>
</evidence>
<evidence type="ECO:0000256" key="3">
    <source>
        <dbReference type="ARBA" id="ARBA00022692"/>
    </source>
</evidence>
<evidence type="ECO:0000313" key="9">
    <source>
        <dbReference type="Proteomes" id="UP001164390"/>
    </source>
</evidence>
<evidence type="ECO:0000313" key="8">
    <source>
        <dbReference type="EMBL" id="UYM06997.1"/>
    </source>
</evidence>
<dbReference type="Pfam" id="PF00528">
    <property type="entry name" value="BPD_transp_1"/>
    <property type="match status" value="1"/>
</dbReference>
<dbReference type="CDD" id="cd06261">
    <property type="entry name" value="TM_PBP2"/>
    <property type="match status" value="1"/>
</dbReference>
<name>A0AA46TKJ0_9ACTN</name>
<dbReference type="InterPro" id="IPR035906">
    <property type="entry name" value="MetI-like_sf"/>
</dbReference>
<dbReference type="GO" id="GO:0031460">
    <property type="term" value="P:glycine betaine transport"/>
    <property type="evidence" value="ECO:0007669"/>
    <property type="project" value="TreeGrafter"/>
</dbReference>
<evidence type="ECO:0000256" key="1">
    <source>
        <dbReference type="ARBA" id="ARBA00004141"/>
    </source>
</evidence>
<comment type="subcellular location">
    <subcellularLocation>
        <location evidence="6">Cell membrane</location>
        <topology evidence="6">Multi-pass membrane protein</topology>
    </subcellularLocation>
    <subcellularLocation>
        <location evidence="1">Membrane</location>
        <topology evidence="1">Multi-pass membrane protein</topology>
    </subcellularLocation>
</comment>
<dbReference type="SUPFAM" id="SSF161098">
    <property type="entry name" value="MetI-like"/>
    <property type="match status" value="1"/>
</dbReference>
<keyword evidence="9" id="KW-1185">Reference proteome</keyword>
<evidence type="ECO:0000259" key="7">
    <source>
        <dbReference type="PROSITE" id="PS50928"/>
    </source>
</evidence>
<evidence type="ECO:0000256" key="5">
    <source>
        <dbReference type="ARBA" id="ARBA00023136"/>
    </source>
</evidence>
<protein>
    <submittedName>
        <fullName evidence="8">ABC transporter permease</fullName>
    </submittedName>
</protein>
<feature type="domain" description="ABC transmembrane type-1" evidence="7">
    <location>
        <begin position="24"/>
        <end position="212"/>
    </location>
</feature>
<feature type="transmembrane region" description="Helical" evidence="6">
    <location>
        <begin position="94"/>
        <end position="116"/>
    </location>
</feature>
<proteinExistence type="inferred from homology"/>
<evidence type="ECO:0000256" key="6">
    <source>
        <dbReference type="RuleBase" id="RU363032"/>
    </source>
</evidence>
<evidence type="ECO:0000256" key="2">
    <source>
        <dbReference type="ARBA" id="ARBA00022448"/>
    </source>
</evidence>
<comment type="similarity">
    <text evidence="6">Belongs to the binding-protein-dependent transport system permease family.</text>
</comment>
<dbReference type="InterPro" id="IPR051204">
    <property type="entry name" value="ABC_transp_perm/SBD"/>
</dbReference>
<dbReference type="GO" id="GO:0005886">
    <property type="term" value="C:plasma membrane"/>
    <property type="evidence" value="ECO:0007669"/>
    <property type="project" value="UniProtKB-SubCell"/>
</dbReference>
<reference evidence="8" key="1">
    <citation type="submission" date="2022-01" db="EMBL/GenBank/DDBJ databases">
        <title>Nocardioidaceae gen. sp. A5X3R13.</title>
        <authorList>
            <person name="Lopez Marin M.A."/>
            <person name="Uhlik O."/>
        </authorList>
    </citation>
    <scope>NUCLEOTIDE SEQUENCE</scope>
    <source>
        <strain evidence="8">A5X3R13</strain>
    </source>
</reference>
<keyword evidence="5 6" id="KW-0472">Membrane</keyword>